<dbReference type="Pfam" id="PF00293">
    <property type="entry name" value="NUDIX"/>
    <property type="match status" value="1"/>
</dbReference>
<evidence type="ECO:0000256" key="4">
    <source>
        <dbReference type="ARBA" id="ARBA00022705"/>
    </source>
</evidence>
<keyword evidence="15" id="KW-1185">Reference proteome</keyword>
<dbReference type="InterPro" id="IPR020084">
    <property type="entry name" value="NUDIX_hydrolase_CS"/>
</dbReference>
<proteinExistence type="inferred from homology"/>
<evidence type="ECO:0000313" key="14">
    <source>
        <dbReference type="EMBL" id="GAA0035012.1"/>
    </source>
</evidence>
<accession>A0ABN0SLA4</accession>
<keyword evidence="8" id="KW-0460">Magnesium</keyword>
<dbReference type="InterPro" id="IPR015797">
    <property type="entry name" value="NUDIX_hydrolase-like_dom_sf"/>
</dbReference>
<evidence type="ECO:0000256" key="9">
    <source>
        <dbReference type="ARBA" id="ARBA00023204"/>
    </source>
</evidence>
<evidence type="ECO:0000256" key="6">
    <source>
        <dbReference type="ARBA" id="ARBA00022763"/>
    </source>
</evidence>
<evidence type="ECO:0000256" key="7">
    <source>
        <dbReference type="ARBA" id="ARBA00022801"/>
    </source>
</evidence>
<gene>
    <name evidence="14" type="primary">nudG</name>
    <name evidence="14" type="ORF">NCCP602_09730</name>
</gene>
<evidence type="ECO:0000256" key="8">
    <source>
        <dbReference type="ARBA" id="ARBA00022842"/>
    </source>
</evidence>
<keyword evidence="9" id="KW-0234">DNA repair</keyword>
<evidence type="ECO:0000256" key="5">
    <source>
        <dbReference type="ARBA" id="ARBA00022723"/>
    </source>
</evidence>
<organism evidence="14 15">
    <name type="scientific">Brevibacterium metallidurans</name>
    <dbReference type="NCBI Taxonomy" id="1482676"/>
    <lineage>
        <taxon>Bacteria</taxon>
        <taxon>Bacillati</taxon>
        <taxon>Actinomycetota</taxon>
        <taxon>Actinomycetes</taxon>
        <taxon>Micrococcales</taxon>
        <taxon>Brevibacteriaceae</taxon>
        <taxon>Brevibacterium</taxon>
    </lineage>
</organism>
<dbReference type="RefSeq" id="WP_339391986.1">
    <property type="nucleotide sequence ID" value="NZ_BAAAAF010000003.1"/>
</dbReference>
<evidence type="ECO:0000256" key="11">
    <source>
        <dbReference type="ARBA" id="ARBA00038905"/>
    </source>
</evidence>
<evidence type="ECO:0000256" key="10">
    <source>
        <dbReference type="ARBA" id="ARBA00035861"/>
    </source>
</evidence>
<evidence type="ECO:0000256" key="2">
    <source>
        <dbReference type="ARBA" id="ARBA00005582"/>
    </source>
</evidence>
<keyword evidence="6" id="KW-0227">DNA damage</keyword>
<comment type="caution">
    <text evidence="14">The sequence shown here is derived from an EMBL/GenBank/DDBJ whole genome shotgun (WGS) entry which is preliminary data.</text>
</comment>
<evidence type="ECO:0000256" key="1">
    <source>
        <dbReference type="ARBA" id="ARBA00001946"/>
    </source>
</evidence>
<dbReference type="SUPFAM" id="SSF55811">
    <property type="entry name" value="Nudix"/>
    <property type="match status" value="1"/>
</dbReference>
<keyword evidence="7 12" id="KW-0378">Hydrolase</keyword>
<dbReference type="PANTHER" id="PTHR47707">
    <property type="entry name" value="8-OXO-DGTP DIPHOSPHATASE"/>
    <property type="match status" value="1"/>
</dbReference>
<dbReference type="InterPro" id="IPR020476">
    <property type="entry name" value="Nudix_hydrolase"/>
</dbReference>
<dbReference type="InterPro" id="IPR047127">
    <property type="entry name" value="MutT-like"/>
</dbReference>
<evidence type="ECO:0000256" key="3">
    <source>
        <dbReference type="ARBA" id="ARBA00022457"/>
    </source>
</evidence>
<comment type="catalytic activity">
    <reaction evidence="10">
        <text>8-oxo-dGTP + H2O = 8-oxo-dGMP + diphosphate + H(+)</text>
        <dbReference type="Rhea" id="RHEA:31575"/>
        <dbReference type="ChEBI" id="CHEBI:15377"/>
        <dbReference type="ChEBI" id="CHEBI:15378"/>
        <dbReference type="ChEBI" id="CHEBI:33019"/>
        <dbReference type="ChEBI" id="CHEBI:63224"/>
        <dbReference type="ChEBI" id="CHEBI:77896"/>
        <dbReference type="EC" id="3.6.1.55"/>
    </reaction>
</comment>
<dbReference type="Gene3D" id="3.90.79.10">
    <property type="entry name" value="Nucleoside Triphosphate Pyrophosphohydrolase"/>
    <property type="match status" value="1"/>
</dbReference>
<sequence length="146" mass="16430">MVEVLRVVGAVIERDGKFLACRRRPQKAEGGKWEFPGGKVETEEAPEQALMRELAEELDLLDAQILSLVERKTTKSNGTLIDLACYRVKVSHPPRTSTDHDSMRWCTVDQLSTLDWAPADWPIVDSLISALSQSQVPHEESHHADR</sequence>
<dbReference type="CDD" id="cd03425">
    <property type="entry name" value="NUDIX_MutT_NudA_like"/>
    <property type="match status" value="1"/>
</dbReference>
<evidence type="ECO:0000256" key="12">
    <source>
        <dbReference type="RuleBase" id="RU003476"/>
    </source>
</evidence>
<name>A0ABN0SLA4_9MICO</name>
<dbReference type="InterPro" id="IPR000086">
    <property type="entry name" value="NUDIX_hydrolase_dom"/>
</dbReference>
<evidence type="ECO:0000259" key="13">
    <source>
        <dbReference type="PROSITE" id="PS51462"/>
    </source>
</evidence>
<dbReference type="EC" id="3.6.1.55" evidence="11"/>
<comment type="cofactor">
    <cofactor evidence="1">
        <name>Mg(2+)</name>
        <dbReference type="ChEBI" id="CHEBI:18420"/>
    </cofactor>
</comment>
<dbReference type="EMBL" id="BAAAAF010000003">
    <property type="protein sequence ID" value="GAA0035012.1"/>
    <property type="molecule type" value="Genomic_DNA"/>
</dbReference>
<comment type="similarity">
    <text evidence="2 12">Belongs to the Nudix hydrolase family.</text>
</comment>
<protein>
    <recommendedName>
        <fullName evidence="11">8-oxo-dGTP diphosphatase</fullName>
        <ecNumber evidence="11">3.6.1.55</ecNumber>
    </recommendedName>
</protein>
<dbReference type="PROSITE" id="PS00893">
    <property type="entry name" value="NUDIX_BOX"/>
    <property type="match status" value="1"/>
</dbReference>
<keyword evidence="4" id="KW-0235">DNA replication</keyword>
<evidence type="ECO:0000313" key="15">
    <source>
        <dbReference type="Proteomes" id="UP001498238"/>
    </source>
</evidence>
<keyword evidence="3" id="KW-0515">Mutator protein</keyword>
<dbReference type="PROSITE" id="PS51462">
    <property type="entry name" value="NUDIX"/>
    <property type="match status" value="1"/>
</dbReference>
<feature type="domain" description="Nudix hydrolase" evidence="13">
    <location>
        <begin position="3"/>
        <end position="129"/>
    </location>
</feature>
<dbReference type="PANTHER" id="PTHR47707:SF1">
    <property type="entry name" value="NUDIX HYDROLASE FAMILY PROTEIN"/>
    <property type="match status" value="1"/>
</dbReference>
<dbReference type="Proteomes" id="UP001498238">
    <property type="component" value="Unassembled WGS sequence"/>
</dbReference>
<reference evidence="14 15" key="1">
    <citation type="submission" date="2024-01" db="EMBL/GenBank/DDBJ databases">
        <title>Characterization of antibiotic resistant novel bacterial strains and their environmental applications.</title>
        <authorList>
            <person name="Manzoor S."/>
            <person name="Abbas S."/>
            <person name="Arshad M."/>
            <person name="Ahmed I."/>
        </authorList>
    </citation>
    <scope>NUCLEOTIDE SEQUENCE [LARGE SCALE GENOMIC DNA]</scope>
    <source>
        <strain evidence="14 15">NCCP-602</strain>
    </source>
</reference>
<keyword evidence="5" id="KW-0479">Metal-binding</keyword>
<dbReference type="PRINTS" id="PR00502">
    <property type="entry name" value="NUDIXFAMILY"/>
</dbReference>